<proteinExistence type="predicted"/>
<accession>A0ABY6L0N5</accession>
<evidence type="ECO:0000313" key="1">
    <source>
        <dbReference type="EMBL" id="UYV74528.1"/>
    </source>
</evidence>
<sequence>MWQIDQLARILQMPLVEDAPLVADLLPKSAFNALLEVFAELALEFPCPPPSELLLGSLHCTSCVLLERRTGLTKSEREGSVSNLAINSRRRLWVDLSPPLSQTIMAGVRGQTMAALCMENASFLLNVSALVIKIGSTTQWQADLAPKEMAASDIRNRRHVQLLLTWSTNAAHPKELNKKTNHSPDRIGLRTMKSKLKSGHLQTMTFQNGCRVFPLCTKCNSQPATPRHIIDCIDSSIDELYSSPADTVNKLYKLDALV</sequence>
<evidence type="ECO:0000313" key="2">
    <source>
        <dbReference type="Proteomes" id="UP001235939"/>
    </source>
</evidence>
<gene>
    <name evidence="1" type="ORF">LAZ67_12000006</name>
</gene>
<name>A0ABY6L0N5_9ARAC</name>
<dbReference type="Proteomes" id="UP001235939">
    <property type="component" value="Chromosome 12"/>
</dbReference>
<keyword evidence="2" id="KW-1185">Reference proteome</keyword>
<organism evidence="1 2">
    <name type="scientific">Cordylochernes scorpioides</name>
    <dbReference type="NCBI Taxonomy" id="51811"/>
    <lineage>
        <taxon>Eukaryota</taxon>
        <taxon>Metazoa</taxon>
        <taxon>Ecdysozoa</taxon>
        <taxon>Arthropoda</taxon>
        <taxon>Chelicerata</taxon>
        <taxon>Arachnida</taxon>
        <taxon>Pseudoscorpiones</taxon>
        <taxon>Cheliferoidea</taxon>
        <taxon>Chernetidae</taxon>
        <taxon>Cordylochernes</taxon>
    </lineage>
</organism>
<protein>
    <submittedName>
        <fullName evidence="1">Uncharacterized protein</fullName>
    </submittedName>
</protein>
<dbReference type="EMBL" id="CP092874">
    <property type="protein sequence ID" value="UYV74528.1"/>
    <property type="molecule type" value="Genomic_DNA"/>
</dbReference>
<reference evidence="1 2" key="1">
    <citation type="submission" date="2022-01" db="EMBL/GenBank/DDBJ databases">
        <title>A chromosomal length assembly of Cordylochernes scorpioides.</title>
        <authorList>
            <person name="Zeh D."/>
            <person name="Zeh J."/>
        </authorList>
    </citation>
    <scope>NUCLEOTIDE SEQUENCE [LARGE SCALE GENOMIC DNA]</scope>
    <source>
        <strain evidence="1">IN4F17</strain>
        <tissue evidence="1">Whole Body</tissue>
    </source>
</reference>